<dbReference type="FunCoup" id="A0A2R6R874">
    <property type="interactions" value="1211"/>
</dbReference>
<keyword evidence="4" id="KW-1185">Reference proteome</keyword>
<feature type="coiled-coil region" evidence="1">
    <location>
        <begin position="223"/>
        <end position="283"/>
    </location>
</feature>
<comment type="caution">
    <text evidence="3">The sequence shown here is derived from an EMBL/GenBank/DDBJ whole genome shotgun (WGS) entry which is preliminary data.</text>
</comment>
<dbReference type="Gramene" id="PSS23737">
    <property type="protein sequence ID" value="PSS23737"/>
    <property type="gene ID" value="CEY00_Acc08560"/>
</dbReference>
<dbReference type="AlphaFoldDB" id="A0A2R6R874"/>
<dbReference type="InterPro" id="IPR011990">
    <property type="entry name" value="TPR-like_helical_dom_sf"/>
</dbReference>
<organism evidence="3 4">
    <name type="scientific">Actinidia chinensis var. chinensis</name>
    <name type="common">Chinese soft-hair kiwi</name>
    <dbReference type="NCBI Taxonomy" id="1590841"/>
    <lineage>
        <taxon>Eukaryota</taxon>
        <taxon>Viridiplantae</taxon>
        <taxon>Streptophyta</taxon>
        <taxon>Embryophyta</taxon>
        <taxon>Tracheophyta</taxon>
        <taxon>Spermatophyta</taxon>
        <taxon>Magnoliopsida</taxon>
        <taxon>eudicotyledons</taxon>
        <taxon>Gunneridae</taxon>
        <taxon>Pentapetalae</taxon>
        <taxon>asterids</taxon>
        <taxon>Ericales</taxon>
        <taxon>Actinidiaceae</taxon>
        <taxon>Actinidia</taxon>
    </lineage>
</organism>
<dbReference type="InParanoid" id="A0A2R6R874"/>
<dbReference type="PANTHER" id="PTHR36350:SF3">
    <property type="entry name" value="TRANSMEMBRANE PROTEIN"/>
    <property type="match status" value="1"/>
</dbReference>
<feature type="region of interest" description="Disordered" evidence="2">
    <location>
        <begin position="27"/>
        <end position="82"/>
    </location>
</feature>
<sequence>MEAASKLHYRHHPLPLSLHHHRPSFTRPISSVPFRTPPPPHSSSVKFSLSIKSQSSSTSPSSSDCHYRSNPKPPKPQFTEPPNPAPLSLLKIITVAAVTSAAVFFARLNLKPLNAVAILPPMPAETAVRRDLDDYAISNPDDVEALKRLMESKIKNRKVDEAIAIVKELIRQEPDDYEWRLLKSHFHLYNQDLDLAKLGFNEVLEKEPFMVEAYHGLVTVASQGDSESELKELEKRIEDALERCKREKGGDDLRDFKLLIAEIRVIEGNLIEALRLYQELEKEDPNDFRSYLCQGIIYTMLRKKDEAEKQFEKYQRLVPEGHPYNEYFDKVFREKMENERAGSRS</sequence>
<dbReference type="PANTHER" id="PTHR36350">
    <property type="entry name" value="TRANSMEMBRANE PROTEIN"/>
    <property type="match status" value="1"/>
</dbReference>
<dbReference type="STRING" id="1590841.A0A2R6R874"/>
<evidence type="ECO:0000256" key="2">
    <source>
        <dbReference type="SAM" id="MobiDB-lite"/>
    </source>
</evidence>
<proteinExistence type="predicted"/>
<evidence type="ECO:0000313" key="3">
    <source>
        <dbReference type="EMBL" id="PSS23737.1"/>
    </source>
</evidence>
<dbReference type="SUPFAM" id="SSF48452">
    <property type="entry name" value="TPR-like"/>
    <property type="match status" value="1"/>
</dbReference>
<gene>
    <name evidence="3" type="ORF">CEY00_Acc08560</name>
</gene>
<feature type="compositionally biased region" description="Pro residues" evidence="2">
    <location>
        <begin position="71"/>
        <end position="82"/>
    </location>
</feature>
<reference evidence="4" key="2">
    <citation type="journal article" date="2018" name="BMC Genomics">
        <title>A manually annotated Actinidia chinensis var. chinensis (kiwifruit) genome highlights the challenges associated with draft genomes and gene prediction in plants.</title>
        <authorList>
            <person name="Pilkington S.M."/>
            <person name="Crowhurst R."/>
            <person name="Hilario E."/>
            <person name="Nardozza S."/>
            <person name="Fraser L."/>
            <person name="Peng Y."/>
            <person name="Gunaseelan K."/>
            <person name="Simpson R."/>
            <person name="Tahir J."/>
            <person name="Deroles S.C."/>
            <person name="Templeton K."/>
            <person name="Luo Z."/>
            <person name="Davy M."/>
            <person name="Cheng C."/>
            <person name="McNeilage M."/>
            <person name="Scaglione D."/>
            <person name="Liu Y."/>
            <person name="Zhang Q."/>
            <person name="Datson P."/>
            <person name="De Silva N."/>
            <person name="Gardiner S.E."/>
            <person name="Bassett H."/>
            <person name="Chagne D."/>
            <person name="McCallum J."/>
            <person name="Dzierzon H."/>
            <person name="Deng C."/>
            <person name="Wang Y.Y."/>
            <person name="Barron L."/>
            <person name="Manako K."/>
            <person name="Bowen J."/>
            <person name="Foster T.M."/>
            <person name="Erridge Z.A."/>
            <person name="Tiffin H."/>
            <person name="Waite C.N."/>
            <person name="Davies K.M."/>
            <person name="Grierson E.P."/>
            <person name="Laing W.A."/>
            <person name="Kirk R."/>
            <person name="Chen X."/>
            <person name="Wood M."/>
            <person name="Montefiori M."/>
            <person name="Brummell D.A."/>
            <person name="Schwinn K.E."/>
            <person name="Catanach A."/>
            <person name="Fullerton C."/>
            <person name="Li D."/>
            <person name="Meiyalaghan S."/>
            <person name="Nieuwenhuizen N."/>
            <person name="Read N."/>
            <person name="Prakash R."/>
            <person name="Hunter D."/>
            <person name="Zhang H."/>
            <person name="McKenzie M."/>
            <person name="Knabel M."/>
            <person name="Harris A."/>
            <person name="Allan A.C."/>
            <person name="Gleave A."/>
            <person name="Chen A."/>
            <person name="Janssen B.J."/>
            <person name="Plunkett B."/>
            <person name="Ampomah-Dwamena C."/>
            <person name="Voogd C."/>
            <person name="Leif D."/>
            <person name="Lafferty D."/>
            <person name="Souleyre E.J.F."/>
            <person name="Varkonyi-Gasic E."/>
            <person name="Gambi F."/>
            <person name="Hanley J."/>
            <person name="Yao J.L."/>
            <person name="Cheung J."/>
            <person name="David K.M."/>
            <person name="Warren B."/>
            <person name="Marsh K."/>
            <person name="Snowden K.C."/>
            <person name="Lin-Wang K."/>
            <person name="Brian L."/>
            <person name="Martinez-Sanchez M."/>
            <person name="Wang M."/>
            <person name="Ileperuma N."/>
            <person name="Macnee N."/>
            <person name="Campin R."/>
            <person name="McAtee P."/>
            <person name="Drummond R.S.M."/>
            <person name="Espley R.V."/>
            <person name="Ireland H.S."/>
            <person name="Wu R."/>
            <person name="Atkinson R.G."/>
            <person name="Karunairetnam S."/>
            <person name="Bulley S."/>
            <person name="Chunkath S."/>
            <person name="Hanley Z."/>
            <person name="Storey R."/>
            <person name="Thrimawithana A.H."/>
            <person name="Thomson S."/>
            <person name="David C."/>
            <person name="Testolin R."/>
            <person name="Huang H."/>
            <person name="Hellens R.P."/>
            <person name="Schaffer R.J."/>
        </authorList>
    </citation>
    <scope>NUCLEOTIDE SEQUENCE [LARGE SCALE GENOMIC DNA]</scope>
    <source>
        <strain evidence="4">cv. Red5</strain>
    </source>
</reference>
<dbReference type="OMA" id="EYFDDNM"/>
<protein>
    <submittedName>
        <fullName evidence="3">Protein SLOW GREEN 1 like</fullName>
    </submittedName>
</protein>
<name>A0A2R6R874_ACTCC</name>
<dbReference type="Proteomes" id="UP000241394">
    <property type="component" value="Chromosome LG8"/>
</dbReference>
<accession>A0A2R6R874</accession>
<dbReference type="OrthoDB" id="66906at2759"/>
<keyword evidence="1" id="KW-0175">Coiled coil</keyword>
<evidence type="ECO:0000313" key="4">
    <source>
        <dbReference type="Proteomes" id="UP000241394"/>
    </source>
</evidence>
<dbReference type="EMBL" id="NKQK01000008">
    <property type="protein sequence ID" value="PSS23737.1"/>
    <property type="molecule type" value="Genomic_DNA"/>
</dbReference>
<feature type="compositionally biased region" description="Low complexity" evidence="2">
    <location>
        <begin position="42"/>
        <end position="63"/>
    </location>
</feature>
<evidence type="ECO:0000256" key="1">
    <source>
        <dbReference type="SAM" id="Coils"/>
    </source>
</evidence>
<dbReference type="Gene3D" id="1.25.40.10">
    <property type="entry name" value="Tetratricopeptide repeat domain"/>
    <property type="match status" value="2"/>
</dbReference>
<reference evidence="3 4" key="1">
    <citation type="submission" date="2017-07" db="EMBL/GenBank/DDBJ databases">
        <title>An improved, manually edited Actinidia chinensis var. chinensis (kiwifruit) genome highlights the challenges associated with draft genomes and gene prediction in plants.</title>
        <authorList>
            <person name="Pilkington S."/>
            <person name="Crowhurst R."/>
            <person name="Hilario E."/>
            <person name="Nardozza S."/>
            <person name="Fraser L."/>
            <person name="Peng Y."/>
            <person name="Gunaseelan K."/>
            <person name="Simpson R."/>
            <person name="Tahir J."/>
            <person name="Deroles S."/>
            <person name="Templeton K."/>
            <person name="Luo Z."/>
            <person name="Davy M."/>
            <person name="Cheng C."/>
            <person name="Mcneilage M."/>
            <person name="Scaglione D."/>
            <person name="Liu Y."/>
            <person name="Zhang Q."/>
            <person name="Datson P."/>
            <person name="De Silva N."/>
            <person name="Gardiner S."/>
            <person name="Bassett H."/>
            <person name="Chagne D."/>
            <person name="Mccallum J."/>
            <person name="Dzierzon H."/>
            <person name="Deng C."/>
            <person name="Wang Y.-Y."/>
            <person name="Barron N."/>
            <person name="Manako K."/>
            <person name="Bowen J."/>
            <person name="Foster T."/>
            <person name="Erridge Z."/>
            <person name="Tiffin H."/>
            <person name="Waite C."/>
            <person name="Davies K."/>
            <person name="Grierson E."/>
            <person name="Laing W."/>
            <person name="Kirk R."/>
            <person name="Chen X."/>
            <person name="Wood M."/>
            <person name="Montefiori M."/>
            <person name="Brummell D."/>
            <person name="Schwinn K."/>
            <person name="Catanach A."/>
            <person name="Fullerton C."/>
            <person name="Li D."/>
            <person name="Meiyalaghan S."/>
            <person name="Nieuwenhuizen N."/>
            <person name="Read N."/>
            <person name="Prakash R."/>
            <person name="Hunter D."/>
            <person name="Zhang H."/>
            <person name="Mckenzie M."/>
            <person name="Knabel M."/>
            <person name="Harris A."/>
            <person name="Allan A."/>
            <person name="Chen A."/>
            <person name="Janssen B."/>
            <person name="Plunkett B."/>
            <person name="Dwamena C."/>
            <person name="Voogd C."/>
            <person name="Leif D."/>
            <person name="Lafferty D."/>
            <person name="Souleyre E."/>
            <person name="Varkonyi-Gasic E."/>
            <person name="Gambi F."/>
            <person name="Hanley J."/>
            <person name="Yao J.-L."/>
            <person name="Cheung J."/>
            <person name="David K."/>
            <person name="Warren B."/>
            <person name="Marsh K."/>
            <person name="Snowden K."/>
            <person name="Lin-Wang K."/>
            <person name="Brian L."/>
            <person name="Martinez-Sanchez M."/>
            <person name="Wang M."/>
            <person name="Ileperuma N."/>
            <person name="Macnee N."/>
            <person name="Campin R."/>
            <person name="Mcatee P."/>
            <person name="Drummond R."/>
            <person name="Espley R."/>
            <person name="Ireland H."/>
            <person name="Wu R."/>
            <person name="Atkinson R."/>
            <person name="Karunairetnam S."/>
            <person name="Bulley S."/>
            <person name="Chunkath S."/>
            <person name="Hanley Z."/>
            <person name="Storey R."/>
            <person name="Thrimawithana A."/>
            <person name="Thomson S."/>
            <person name="David C."/>
            <person name="Testolin R."/>
        </authorList>
    </citation>
    <scope>NUCLEOTIDE SEQUENCE [LARGE SCALE GENOMIC DNA]</scope>
    <source>
        <strain evidence="4">cv. Red5</strain>
        <tissue evidence="3">Young leaf</tissue>
    </source>
</reference>